<dbReference type="AlphaFoldDB" id="A0A7T0PDZ5"/>
<dbReference type="InterPro" id="IPR050465">
    <property type="entry name" value="UPF0194_transport"/>
</dbReference>
<dbReference type="EMBL" id="CP064955">
    <property type="protein sequence ID" value="QPK82666.1"/>
    <property type="molecule type" value="Genomic_DNA"/>
</dbReference>
<feature type="region of interest" description="Disordered" evidence="3">
    <location>
        <begin position="526"/>
        <end position="546"/>
    </location>
</feature>
<feature type="compositionally biased region" description="Basic and acidic residues" evidence="3">
    <location>
        <begin position="532"/>
        <end position="546"/>
    </location>
</feature>
<feature type="domain" description="YknX-like beta-barrel" evidence="4">
    <location>
        <begin position="358"/>
        <end position="443"/>
    </location>
</feature>
<proteinExistence type="predicted"/>
<keyword evidence="2" id="KW-0175">Coiled coil</keyword>
<organism evidence="5 6">
    <name type="scientific">Corynebacterium qintianiae</name>
    <dbReference type="NCBI Taxonomy" id="2709392"/>
    <lineage>
        <taxon>Bacteria</taxon>
        <taxon>Bacillati</taxon>
        <taxon>Actinomycetota</taxon>
        <taxon>Actinomycetes</taxon>
        <taxon>Mycobacteriales</taxon>
        <taxon>Corynebacteriaceae</taxon>
        <taxon>Corynebacterium</taxon>
    </lineage>
</organism>
<dbReference type="PANTHER" id="PTHR32347:SF23">
    <property type="entry name" value="BLL5650 PROTEIN"/>
    <property type="match status" value="1"/>
</dbReference>
<feature type="region of interest" description="Disordered" evidence="3">
    <location>
        <begin position="209"/>
        <end position="233"/>
    </location>
</feature>
<dbReference type="KEGG" id="cqn:G7Y29_07190"/>
<dbReference type="Gene3D" id="2.40.50.100">
    <property type="match status" value="1"/>
</dbReference>
<keyword evidence="6" id="KW-1185">Reference proteome</keyword>
<protein>
    <submittedName>
        <fullName evidence="5">Efflux RND transporter periplasmic adaptor subunit</fullName>
    </submittedName>
</protein>
<evidence type="ECO:0000259" key="4">
    <source>
        <dbReference type="Pfam" id="PF25990"/>
    </source>
</evidence>
<dbReference type="Gene3D" id="2.40.420.20">
    <property type="match status" value="1"/>
</dbReference>
<feature type="region of interest" description="Disordered" evidence="3">
    <location>
        <begin position="1"/>
        <end position="25"/>
    </location>
</feature>
<name>A0A7T0PDZ5_9CORY</name>
<reference evidence="5 6" key="1">
    <citation type="submission" date="2020-11" db="EMBL/GenBank/DDBJ databases">
        <title>Corynebacterium sp. MC1420.</title>
        <authorList>
            <person name="Zhou J."/>
        </authorList>
    </citation>
    <scope>NUCLEOTIDE SEQUENCE [LARGE SCALE GENOMIC DNA]</scope>
    <source>
        <strain evidence="5 6">MC1420</strain>
    </source>
</reference>
<comment type="subcellular location">
    <subcellularLocation>
        <location evidence="1">Cell envelope</location>
    </subcellularLocation>
</comment>
<dbReference type="InterPro" id="IPR058636">
    <property type="entry name" value="Beta-barrel_YknX"/>
</dbReference>
<evidence type="ECO:0000313" key="6">
    <source>
        <dbReference type="Proteomes" id="UP000594586"/>
    </source>
</evidence>
<dbReference type="PANTHER" id="PTHR32347">
    <property type="entry name" value="EFFLUX SYSTEM COMPONENT YKNX-RELATED"/>
    <property type="match status" value="1"/>
</dbReference>
<dbReference type="Proteomes" id="UP000594586">
    <property type="component" value="Chromosome"/>
</dbReference>
<dbReference type="Pfam" id="PF25990">
    <property type="entry name" value="Beta-barrel_YknX"/>
    <property type="match status" value="1"/>
</dbReference>
<evidence type="ECO:0000313" key="5">
    <source>
        <dbReference type="EMBL" id="QPK82666.1"/>
    </source>
</evidence>
<sequence length="546" mass="56999">MVSVPGIDTPYGRQASQPSHKRRSGLKKATVAAASAAIIFASACGIGGGGGGNEKKDGLAAGDYTVVREDDVTNSIIVNGNIGPARSMSITTPLQSKVEKLAVAAGDRVSVDQFLVEMDSSAAERQLAQQQQQQANAQAEAMDGVEAAQAQLNTVQDQINRGVHPAIGQAQAAVNQAQAAYDAAVAGQGAVAMDASASQVKRIINDISSGDILSGGHPAPAPSPAPSPEQREQQMIQQRVAEQQMAQAQQQAQGQQQATDQAAVGQAYAALQQAYAQLDVAYAQAAQERDQLQRQVDSAWRQAETAGNASGDGSLEYQVQSATVYAPMAGLVTSVDVQEGDIPQGKLLTIADDSRLLIRSQVREGDVLDIAPGNRVKFTSTATGNKEFEGRVSWVSPVANSGEGKTGEGNPQGGQAAVTFPVDIEVTGDKEGLLLGGSARAEIITEEDSDSLSVPLDAVFEDGGQKKVLVLSTEDGERRGAVEERKVTTGAANEVDVAVTGGELTKGDIVINWPDQYRDRLGENVSISDTKFNPDDVAAAREENKG</sequence>
<evidence type="ECO:0000256" key="3">
    <source>
        <dbReference type="SAM" id="MobiDB-lite"/>
    </source>
</evidence>
<accession>A0A7T0PDZ5</accession>
<dbReference type="RefSeq" id="WP_165002622.1">
    <property type="nucleotide sequence ID" value="NZ_CP064955.1"/>
</dbReference>
<evidence type="ECO:0000256" key="2">
    <source>
        <dbReference type="ARBA" id="ARBA00023054"/>
    </source>
</evidence>
<dbReference type="Gene3D" id="2.40.30.170">
    <property type="match status" value="1"/>
</dbReference>
<dbReference type="GO" id="GO:0030313">
    <property type="term" value="C:cell envelope"/>
    <property type="evidence" value="ECO:0007669"/>
    <property type="project" value="UniProtKB-SubCell"/>
</dbReference>
<evidence type="ECO:0000256" key="1">
    <source>
        <dbReference type="ARBA" id="ARBA00004196"/>
    </source>
</evidence>
<gene>
    <name evidence="5" type="ORF">G7Y29_07190</name>
</gene>